<evidence type="ECO:0000313" key="2">
    <source>
        <dbReference type="EMBL" id="MBB5051097.1"/>
    </source>
</evidence>
<dbReference type="Proteomes" id="UP000521227">
    <property type="component" value="Unassembled WGS sequence"/>
</dbReference>
<evidence type="ECO:0008006" key="4">
    <source>
        <dbReference type="Google" id="ProtNLM"/>
    </source>
</evidence>
<feature type="region of interest" description="Disordered" evidence="1">
    <location>
        <begin position="356"/>
        <end position="400"/>
    </location>
</feature>
<dbReference type="AlphaFoldDB" id="A0A840MY35"/>
<sequence>MIIIDPLGAWWGLRLLADGKTDSKFNVVIFGGDHADLPLNEQAGALLGETAATMAESCIIDLSKLPSRAAERRFMVAFLETIYRKAGGELFHLIVDEADLFAPQNPQKGDEALLGHMDNIVRRGRLRGFIPWLITQRPAVLNKNVLSQVDGLLAFKLTSSQDRDALDAWIEGQADKAQGKAIKDSLPTFPIGEGVVWLPSHGILQRSQFPKKVTFDSSRKPKRGEKLKNRKLKPLNVGKLKEQLATVVEEAKANDPRELRATIAALRKDLASKSLIMQKPTSAPIDKKTVSDAEARGRAIGKVEGYAAGVTDVAKATDLIMKAITPIKSIVANVDLIVPQIQSVIDRASAKHVKAATKEAAKKSGSPAVAPPPPAPPRATVSPAPRASSPAAASGDGSLSNPQAHLLRALAWWLQMGHPQPSRSQLAAIAGWKVGGSNMRGRLSELSSAGLIHYPASGVVALTEAGQAAAPAPDMSATLVDSIKAMLTNPQLQLFNHLLQSGATPITREDLAGAVGWEPAGSNMRGRLSELSAIEVISYPGKGMVSLQDWVVS</sequence>
<dbReference type="SUPFAM" id="SSF52540">
    <property type="entry name" value="P-loop containing nucleoside triphosphate hydrolases"/>
    <property type="match status" value="1"/>
</dbReference>
<reference evidence="2 3" key="1">
    <citation type="submission" date="2020-08" db="EMBL/GenBank/DDBJ databases">
        <title>Genomic Encyclopedia of Type Strains, Phase IV (KMG-IV): sequencing the most valuable type-strain genomes for metagenomic binning, comparative biology and taxonomic classification.</title>
        <authorList>
            <person name="Goeker M."/>
        </authorList>
    </citation>
    <scope>NUCLEOTIDE SEQUENCE [LARGE SCALE GENOMIC DNA]</scope>
    <source>
        <strain evidence="2 3">DSM 17498</strain>
    </source>
</reference>
<protein>
    <recommendedName>
        <fullName evidence="4">ATP-binding protein</fullName>
    </recommendedName>
</protein>
<dbReference type="RefSeq" id="WP_184082886.1">
    <property type="nucleotide sequence ID" value="NZ_JACHIJ010000002.1"/>
</dbReference>
<dbReference type="EMBL" id="JACHIJ010000002">
    <property type="protein sequence ID" value="MBB5051097.1"/>
    <property type="molecule type" value="Genomic_DNA"/>
</dbReference>
<proteinExistence type="predicted"/>
<dbReference type="InterPro" id="IPR027417">
    <property type="entry name" value="P-loop_NTPase"/>
</dbReference>
<dbReference type="Gene3D" id="3.40.50.300">
    <property type="entry name" value="P-loop containing nucleotide triphosphate hydrolases"/>
    <property type="match status" value="1"/>
</dbReference>
<evidence type="ECO:0000313" key="3">
    <source>
        <dbReference type="Proteomes" id="UP000521227"/>
    </source>
</evidence>
<organism evidence="2 3">
    <name type="scientific">Afipia massiliensis</name>
    <dbReference type="NCBI Taxonomy" id="211460"/>
    <lineage>
        <taxon>Bacteria</taxon>
        <taxon>Pseudomonadati</taxon>
        <taxon>Pseudomonadota</taxon>
        <taxon>Alphaproteobacteria</taxon>
        <taxon>Hyphomicrobiales</taxon>
        <taxon>Nitrobacteraceae</taxon>
        <taxon>Afipia</taxon>
    </lineage>
</organism>
<gene>
    <name evidence="2" type="ORF">HNQ36_001051</name>
</gene>
<accession>A0A840MY35</accession>
<feature type="compositionally biased region" description="Low complexity" evidence="1">
    <location>
        <begin position="378"/>
        <end position="395"/>
    </location>
</feature>
<evidence type="ECO:0000256" key="1">
    <source>
        <dbReference type="SAM" id="MobiDB-lite"/>
    </source>
</evidence>
<comment type="caution">
    <text evidence="2">The sequence shown here is derived from an EMBL/GenBank/DDBJ whole genome shotgun (WGS) entry which is preliminary data.</text>
</comment>
<name>A0A840MY35_9BRAD</name>